<keyword evidence="2" id="KW-1133">Transmembrane helix</keyword>
<evidence type="ECO:0000256" key="3">
    <source>
        <dbReference type="SAM" id="SignalP"/>
    </source>
</evidence>
<sequence length="299" mass="32492">MIALLYLSSVSVMMSACMPISSVEELQSLSERPSGEYCLTSSLTMMDWSPIPHFAGILNGKGHMLTMTLPKKELLAGVFARLSGSVLNLQLDILIPGKEAMYSGGLAAICDGCTVTNVRVRAVLDALAERGSGYLFGLVLSDYPTSSVPFQDVYLESVSPSGLPREGLFQYLDDEAVIETPDIVPLKKDRDDFDYEELAIGLTVFFLIVILAIVLCVIFVCGCCCTTCCCCTCPLGLLQKRSQRNNRSLDYSSGRGSIARIHEPGYEVTSLDNSMGRSLGGPQSTDLTKFPLPQTRMLH</sequence>
<evidence type="ECO:0000256" key="2">
    <source>
        <dbReference type="SAM" id="Phobius"/>
    </source>
</evidence>
<keyword evidence="3" id="KW-0732">Signal</keyword>
<feature type="signal peptide" evidence="3">
    <location>
        <begin position="1"/>
        <end position="17"/>
    </location>
</feature>
<proteinExistence type="predicted"/>
<accession>A0A4Z1T4B7</accession>
<dbReference type="EMBL" id="VDLU01000002">
    <property type="protein sequence ID" value="TNJ28833.1"/>
    <property type="molecule type" value="Genomic_DNA"/>
</dbReference>
<gene>
    <name evidence="4" type="ORF">GMRT_15575</name>
</gene>
<evidence type="ECO:0000256" key="1">
    <source>
        <dbReference type="SAM" id="MobiDB-lite"/>
    </source>
</evidence>
<evidence type="ECO:0000313" key="4">
    <source>
        <dbReference type="EMBL" id="TNJ28833.1"/>
    </source>
</evidence>
<dbReference type="VEuPathDB" id="GiardiaDB:GMRT_15575"/>
<name>A0A4Z1T4B7_GIAMU</name>
<organism evidence="4 5">
    <name type="scientific">Giardia muris</name>
    <dbReference type="NCBI Taxonomy" id="5742"/>
    <lineage>
        <taxon>Eukaryota</taxon>
        <taxon>Metamonada</taxon>
        <taxon>Diplomonadida</taxon>
        <taxon>Hexamitidae</taxon>
        <taxon>Giardiinae</taxon>
        <taxon>Giardia</taxon>
    </lineage>
</organism>
<feature type="compositionally biased region" description="Polar residues" evidence="1">
    <location>
        <begin position="276"/>
        <end position="287"/>
    </location>
</feature>
<keyword evidence="2" id="KW-0812">Transmembrane</keyword>
<evidence type="ECO:0000313" key="5">
    <source>
        <dbReference type="Proteomes" id="UP000315496"/>
    </source>
</evidence>
<reference evidence="4 5" key="1">
    <citation type="submission" date="2019-05" db="EMBL/GenBank/DDBJ databases">
        <title>The compact genome of Giardia muris reveals important steps in the evolution of intestinal protozoan parasites.</title>
        <authorList>
            <person name="Xu F."/>
            <person name="Jimenez-Gonzalez A."/>
            <person name="Einarsson E."/>
            <person name="Astvaldsson A."/>
            <person name="Peirasmaki D."/>
            <person name="Eckmann L."/>
            <person name="Andersson J.O."/>
            <person name="Svard S.G."/>
            <person name="Jerlstrom-Hultqvist J."/>
        </authorList>
    </citation>
    <scope>NUCLEOTIDE SEQUENCE [LARGE SCALE GENOMIC DNA]</scope>
    <source>
        <strain evidence="4 5">Roberts-Thomson</strain>
    </source>
</reference>
<feature type="region of interest" description="Disordered" evidence="1">
    <location>
        <begin position="276"/>
        <end position="299"/>
    </location>
</feature>
<keyword evidence="5" id="KW-1185">Reference proteome</keyword>
<protein>
    <submittedName>
        <fullName evidence="4">Uncharacterized protein</fullName>
    </submittedName>
</protein>
<dbReference type="Proteomes" id="UP000315496">
    <property type="component" value="Chromosome 2"/>
</dbReference>
<feature type="transmembrane region" description="Helical" evidence="2">
    <location>
        <begin position="198"/>
        <end position="220"/>
    </location>
</feature>
<dbReference type="AlphaFoldDB" id="A0A4Z1T4B7"/>
<feature type="chain" id="PRO_5021469868" evidence="3">
    <location>
        <begin position="18"/>
        <end position="299"/>
    </location>
</feature>
<dbReference type="Gene3D" id="2.160.20.110">
    <property type="match status" value="1"/>
</dbReference>
<keyword evidence="2" id="KW-0472">Membrane</keyword>
<comment type="caution">
    <text evidence="4">The sequence shown here is derived from an EMBL/GenBank/DDBJ whole genome shotgun (WGS) entry which is preliminary data.</text>
</comment>